<evidence type="ECO:0000313" key="2">
    <source>
        <dbReference type="Proteomes" id="UP001174209"/>
    </source>
</evidence>
<reference evidence="1" key="1">
    <citation type="submission" date="2023-06" db="EMBL/GenBank/DDBJ databases">
        <title>MT1 and MT2 Draft Genomes of Novel Species.</title>
        <authorList>
            <person name="Venkateswaran K."/>
        </authorList>
    </citation>
    <scope>NUCLEOTIDE SEQUENCE</scope>
    <source>
        <strain evidence="1">IIF3SC-B10</strain>
    </source>
</reference>
<protein>
    <submittedName>
        <fullName evidence="1">Uncharacterized protein</fullName>
    </submittedName>
</protein>
<gene>
    <name evidence="1" type="ORF">P5G52_16280</name>
</gene>
<name>A0ABT8K5Y3_9MICC</name>
<sequence>MISTTEAAPSTKAILRLRQEEAGGTAELLLAASVGRMRWLASYLGFAAGEIGPQPHVTGDVGQAAVHLH</sequence>
<dbReference type="EMBL" id="JAROCG010000002">
    <property type="protein sequence ID" value="MDN4612427.1"/>
    <property type="molecule type" value="Genomic_DNA"/>
</dbReference>
<evidence type="ECO:0000313" key="1">
    <source>
        <dbReference type="EMBL" id="MDN4612427.1"/>
    </source>
</evidence>
<proteinExistence type="predicted"/>
<dbReference type="RefSeq" id="WP_301229450.1">
    <property type="nucleotide sequence ID" value="NZ_JAROCG010000002.1"/>
</dbReference>
<dbReference type="Proteomes" id="UP001174209">
    <property type="component" value="Unassembled WGS sequence"/>
</dbReference>
<keyword evidence="2" id="KW-1185">Reference proteome</keyword>
<organism evidence="1 2">
    <name type="scientific">Arthrobacter burdickii</name>
    <dbReference type="NCBI Taxonomy" id="3035920"/>
    <lineage>
        <taxon>Bacteria</taxon>
        <taxon>Bacillati</taxon>
        <taxon>Actinomycetota</taxon>
        <taxon>Actinomycetes</taxon>
        <taxon>Micrococcales</taxon>
        <taxon>Micrococcaceae</taxon>
        <taxon>Arthrobacter</taxon>
    </lineage>
</organism>
<comment type="caution">
    <text evidence="1">The sequence shown here is derived from an EMBL/GenBank/DDBJ whole genome shotgun (WGS) entry which is preliminary data.</text>
</comment>
<accession>A0ABT8K5Y3</accession>